<keyword evidence="4" id="KW-0645">Protease</keyword>
<dbReference type="PRINTS" id="PR00706">
    <property type="entry name" value="PYROGLUPTASE"/>
</dbReference>
<dbReference type="Gene3D" id="3.40.630.20">
    <property type="entry name" value="Peptidase C15, pyroglutamyl peptidase I-like"/>
    <property type="match status" value="1"/>
</dbReference>
<dbReference type="CDD" id="cd00501">
    <property type="entry name" value="Peptidase_C15"/>
    <property type="match status" value="1"/>
</dbReference>
<accession>A0A9X2X8H1</accession>
<dbReference type="GO" id="GO:0005829">
    <property type="term" value="C:cytosol"/>
    <property type="evidence" value="ECO:0007669"/>
    <property type="project" value="InterPro"/>
</dbReference>
<dbReference type="PANTHER" id="PTHR23402:SF1">
    <property type="entry name" value="PYROGLUTAMYL-PEPTIDASE I"/>
    <property type="match status" value="1"/>
</dbReference>
<dbReference type="PIRSF" id="PIRSF015592">
    <property type="entry name" value="Prld-crbxl_pptds"/>
    <property type="match status" value="1"/>
</dbReference>
<dbReference type="EMBL" id="JAODNV010000014">
    <property type="protein sequence ID" value="MCT8991272.1"/>
    <property type="molecule type" value="Genomic_DNA"/>
</dbReference>
<evidence type="ECO:0000313" key="10">
    <source>
        <dbReference type="Proteomes" id="UP001149009"/>
    </source>
</evidence>
<protein>
    <recommendedName>
        <fullName evidence="2">Pyrrolidone-carboxylate peptidase</fullName>
    </recommendedName>
    <alternativeName>
        <fullName evidence="7">5-oxoprolyl-peptidase</fullName>
    </alternativeName>
    <alternativeName>
        <fullName evidence="8">Pyroglutamyl-peptidase I</fullName>
    </alternativeName>
</protein>
<reference evidence="9" key="1">
    <citation type="submission" date="2022-08" db="EMBL/GenBank/DDBJ databases">
        <title>Chelativorans sichuanense sp. nov., a paraffin oil-degrading bacterium isolated from a mixture of oil-based drill cuttings and paddy soil.</title>
        <authorList>
            <person name="Yu J."/>
            <person name="Liu H."/>
            <person name="Chen Q."/>
        </authorList>
    </citation>
    <scope>NUCLEOTIDE SEQUENCE</scope>
    <source>
        <strain evidence="9">SCAU 2101</strain>
    </source>
</reference>
<evidence type="ECO:0000256" key="6">
    <source>
        <dbReference type="ARBA" id="ARBA00022807"/>
    </source>
</evidence>
<dbReference type="SUPFAM" id="SSF53182">
    <property type="entry name" value="Pyrrolidone carboxyl peptidase (pyroglutamate aminopeptidase)"/>
    <property type="match status" value="1"/>
</dbReference>
<dbReference type="Pfam" id="PF01470">
    <property type="entry name" value="Peptidase_C15"/>
    <property type="match status" value="1"/>
</dbReference>
<evidence type="ECO:0000256" key="8">
    <source>
        <dbReference type="ARBA" id="ARBA00031559"/>
    </source>
</evidence>
<dbReference type="InterPro" id="IPR016125">
    <property type="entry name" value="Peptidase_C15-like"/>
</dbReference>
<proteinExistence type="inferred from homology"/>
<dbReference type="InterPro" id="IPR000816">
    <property type="entry name" value="Peptidase_C15"/>
</dbReference>
<keyword evidence="10" id="KW-1185">Reference proteome</keyword>
<evidence type="ECO:0000313" key="9">
    <source>
        <dbReference type="EMBL" id="MCT8991272.1"/>
    </source>
</evidence>
<name>A0A9X2X8H1_9HYPH</name>
<dbReference type="PANTHER" id="PTHR23402">
    <property type="entry name" value="PROTEASE FAMILY C15 PYROGLUTAMYL-PEPTIDASE I-RELATED"/>
    <property type="match status" value="1"/>
</dbReference>
<comment type="caution">
    <text evidence="9">The sequence shown here is derived from an EMBL/GenBank/DDBJ whole genome shotgun (WGS) entry which is preliminary data.</text>
</comment>
<keyword evidence="3" id="KW-0963">Cytoplasm</keyword>
<evidence type="ECO:0000256" key="1">
    <source>
        <dbReference type="ARBA" id="ARBA00006641"/>
    </source>
</evidence>
<dbReference type="Proteomes" id="UP001149009">
    <property type="component" value="Unassembled WGS sequence"/>
</dbReference>
<gene>
    <name evidence="9" type="ORF">NYR54_13380</name>
</gene>
<dbReference type="AlphaFoldDB" id="A0A9X2X8H1"/>
<evidence type="ECO:0000256" key="3">
    <source>
        <dbReference type="ARBA" id="ARBA00022490"/>
    </source>
</evidence>
<sequence length="215" mass="23065">MAAGPDAFRPRRPRLLVTGFGPFPGVPVNPTEALVEELAAQKERFAHLCDLRTEVFPVDYRALPGRLEDIGTGFGPDIAIHFGLSLRATGIQLERKARNVIAEGKPDDTGHIPQSRHIRADAGDVDSSLPLEEISDALQAEGLPVGFSDDAGAYLCNYLFYLSGAHFCTGFAPSMSGFIHMPPSAVLGIEKMASAASTIVDVCCRAWSRQAVLSD</sequence>
<keyword evidence="5" id="KW-0378">Hydrolase</keyword>
<dbReference type="InterPro" id="IPR036440">
    <property type="entry name" value="Peptidase_C15-like_sf"/>
</dbReference>
<evidence type="ECO:0000256" key="2">
    <source>
        <dbReference type="ARBA" id="ARBA00019191"/>
    </source>
</evidence>
<evidence type="ECO:0000256" key="4">
    <source>
        <dbReference type="ARBA" id="ARBA00022670"/>
    </source>
</evidence>
<dbReference type="GO" id="GO:0016920">
    <property type="term" value="F:pyroglutamyl-peptidase activity"/>
    <property type="evidence" value="ECO:0007669"/>
    <property type="project" value="InterPro"/>
</dbReference>
<evidence type="ECO:0000256" key="7">
    <source>
        <dbReference type="ARBA" id="ARBA00030836"/>
    </source>
</evidence>
<dbReference type="RefSeq" id="WP_261516197.1">
    <property type="nucleotide sequence ID" value="NZ_JAODNV010000014.1"/>
</dbReference>
<comment type="similarity">
    <text evidence="1">Belongs to the peptidase C15 family.</text>
</comment>
<dbReference type="GO" id="GO:0006508">
    <property type="term" value="P:proteolysis"/>
    <property type="evidence" value="ECO:0007669"/>
    <property type="project" value="UniProtKB-KW"/>
</dbReference>
<organism evidence="9 10">
    <name type="scientific">Chelativorans petroleitrophicus</name>
    <dbReference type="NCBI Taxonomy" id="2975484"/>
    <lineage>
        <taxon>Bacteria</taxon>
        <taxon>Pseudomonadati</taxon>
        <taxon>Pseudomonadota</taxon>
        <taxon>Alphaproteobacteria</taxon>
        <taxon>Hyphomicrobiales</taxon>
        <taxon>Phyllobacteriaceae</taxon>
        <taxon>Chelativorans</taxon>
    </lineage>
</organism>
<keyword evidence="6" id="KW-0788">Thiol protease</keyword>
<evidence type="ECO:0000256" key="5">
    <source>
        <dbReference type="ARBA" id="ARBA00022801"/>
    </source>
</evidence>